<keyword evidence="3" id="KW-1185">Reference proteome</keyword>
<evidence type="ECO:0000313" key="2">
    <source>
        <dbReference type="EMBL" id="KAK1133620.1"/>
    </source>
</evidence>
<comment type="caution">
    <text evidence="2">The sequence shown here is derived from an EMBL/GenBank/DDBJ whole genome shotgun (WGS) entry which is preliminary data.</text>
</comment>
<feature type="region of interest" description="Disordered" evidence="1">
    <location>
        <begin position="88"/>
        <end position="110"/>
    </location>
</feature>
<feature type="region of interest" description="Disordered" evidence="1">
    <location>
        <begin position="1"/>
        <end position="23"/>
    </location>
</feature>
<gene>
    <name evidence="2" type="ORF">K0M31_011421</name>
</gene>
<proteinExistence type="predicted"/>
<organism evidence="2 3">
    <name type="scientific">Melipona bicolor</name>
    <dbReference type="NCBI Taxonomy" id="60889"/>
    <lineage>
        <taxon>Eukaryota</taxon>
        <taxon>Metazoa</taxon>
        <taxon>Ecdysozoa</taxon>
        <taxon>Arthropoda</taxon>
        <taxon>Hexapoda</taxon>
        <taxon>Insecta</taxon>
        <taxon>Pterygota</taxon>
        <taxon>Neoptera</taxon>
        <taxon>Endopterygota</taxon>
        <taxon>Hymenoptera</taxon>
        <taxon>Apocrita</taxon>
        <taxon>Aculeata</taxon>
        <taxon>Apoidea</taxon>
        <taxon>Anthophila</taxon>
        <taxon>Apidae</taxon>
        <taxon>Melipona</taxon>
    </lineage>
</organism>
<accession>A0AA40G9H9</accession>
<protein>
    <submittedName>
        <fullName evidence="2">Uncharacterized protein</fullName>
    </submittedName>
</protein>
<dbReference type="EMBL" id="JAHYIQ010000003">
    <property type="protein sequence ID" value="KAK1133620.1"/>
    <property type="molecule type" value="Genomic_DNA"/>
</dbReference>
<name>A0AA40G9H9_9HYME</name>
<evidence type="ECO:0000256" key="1">
    <source>
        <dbReference type="SAM" id="MobiDB-lite"/>
    </source>
</evidence>
<evidence type="ECO:0000313" key="3">
    <source>
        <dbReference type="Proteomes" id="UP001177670"/>
    </source>
</evidence>
<reference evidence="2" key="1">
    <citation type="submission" date="2021-10" db="EMBL/GenBank/DDBJ databases">
        <title>Melipona bicolor Genome sequencing and assembly.</title>
        <authorList>
            <person name="Araujo N.S."/>
            <person name="Arias M.C."/>
        </authorList>
    </citation>
    <scope>NUCLEOTIDE SEQUENCE</scope>
    <source>
        <strain evidence="2">USP_2M_L1-L4_2017</strain>
        <tissue evidence="2">Whole body</tissue>
    </source>
</reference>
<feature type="compositionally biased region" description="Basic and acidic residues" evidence="1">
    <location>
        <begin position="100"/>
        <end position="110"/>
    </location>
</feature>
<dbReference type="AlphaFoldDB" id="A0AA40G9H9"/>
<sequence length="110" mass="12340">MRISADLGDVGRGELMRKRPTKQGVPGVRTWRLRFAGKALENRRLATTVTLFSMQLEFASTSRRARVQLVVPSAVSFLLSGDRPTRTTWNASRLSPRPAVRGERRCSSIK</sequence>
<dbReference type="Proteomes" id="UP001177670">
    <property type="component" value="Unassembled WGS sequence"/>
</dbReference>